<dbReference type="PANTHER" id="PTHR12458">
    <property type="entry name" value="ORF PROTEIN"/>
    <property type="match status" value="1"/>
</dbReference>
<name>A0A182N828_9DIPT</name>
<evidence type="ECO:0000313" key="3">
    <source>
        <dbReference type="EnsemblMetazoa" id="ADIR003802-PA"/>
    </source>
</evidence>
<dbReference type="STRING" id="7168.A0A182N828"/>
<dbReference type="InterPro" id="IPR040441">
    <property type="entry name" value="CFA20/CFAP20DC"/>
</dbReference>
<dbReference type="EnsemblMetazoa" id="ADIR003802-RA">
    <property type="protein sequence ID" value="ADIR003802-PA"/>
    <property type="gene ID" value="ADIR003802"/>
</dbReference>
<keyword evidence="4" id="KW-1185">Reference proteome</keyword>
<dbReference type="Proteomes" id="UP000075884">
    <property type="component" value="Unassembled WGS sequence"/>
</dbReference>
<feature type="region of interest" description="Disordered" evidence="1">
    <location>
        <begin position="203"/>
        <end position="244"/>
    </location>
</feature>
<evidence type="ECO:0000259" key="2">
    <source>
        <dbReference type="Pfam" id="PF05018"/>
    </source>
</evidence>
<evidence type="ECO:0000313" key="4">
    <source>
        <dbReference type="Proteomes" id="UP000075884"/>
    </source>
</evidence>
<reference evidence="4" key="1">
    <citation type="submission" date="2013-03" db="EMBL/GenBank/DDBJ databases">
        <title>The Genome Sequence of Anopheles dirus WRAIR2.</title>
        <authorList>
            <consortium name="The Broad Institute Genomics Platform"/>
            <person name="Neafsey D.E."/>
            <person name="Walton C."/>
            <person name="Walker B."/>
            <person name="Young S.K."/>
            <person name="Zeng Q."/>
            <person name="Gargeya S."/>
            <person name="Fitzgerald M."/>
            <person name="Haas B."/>
            <person name="Abouelleil A."/>
            <person name="Allen A.W."/>
            <person name="Alvarado L."/>
            <person name="Arachchi H.M."/>
            <person name="Berlin A.M."/>
            <person name="Chapman S.B."/>
            <person name="Gainer-Dewar J."/>
            <person name="Goldberg J."/>
            <person name="Griggs A."/>
            <person name="Gujja S."/>
            <person name="Hansen M."/>
            <person name="Howarth C."/>
            <person name="Imamovic A."/>
            <person name="Ireland A."/>
            <person name="Larimer J."/>
            <person name="McCowan C."/>
            <person name="Murphy C."/>
            <person name="Pearson M."/>
            <person name="Poon T.W."/>
            <person name="Priest M."/>
            <person name="Roberts A."/>
            <person name="Saif S."/>
            <person name="Shea T."/>
            <person name="Sisk P."/>
            <person name="Sykes S."/>
            <person name="Wortman J."/>
            <person name="Nusbaum C."/>
            <person name="Birren B."/>
        </authorList>
    </citation>
    <scope>NUCLEOTIDE SEQUENCE [LARGE SCALE GENOMIC DNA]</scope>
    <source>
        <strain evidence="4">WRAIR2</strain>
    </source>
</reference>
<reference evidence="3" key="2">
    <citation type="submission" date="2020-05" db="UniProtKB">
        <authorList>
            <consortium name="EnsemblMetazoa"/>
        </authorList>
    </citation>
    <scope>IDENTIFICATION</scope>
    <source>
        <strain evidence="3">WRAIR2</strain>
    </source>
</reference>
<proteinExistence type="predicted"/>
<sequence length="244" mass="27910">MFRDSFQHRFVTVFSSAGSKPLAIWDVHTRNGNSRRLTDEDIRSLAFELAGVNVATTYMVAPCAPCPSLSIKLPFLVLLLKNMKKFFSFEVQILDDRDSLRRLRFSNYQSSTRIDSFSTTMPLSLVPNWNHVQLNLAEFIRRTYGSNYRETVRLQIHANVRIKRIYFCDRLYTNDETPSDLRLFPIVRPNRLVQMRAQQKAAKFPPEPIESVRPPTPVQDAGVSGDQPQNELVSAAQCADGVEL</sequence>
<dbReference type="VEuPathDB" id="VectorBase:ADIR003802"/>
<evidence type="ECO:0000256" key="1">
    <source>
        <dbReference type="SAM" id="MobiDB-lite"/>
    </source>
</evidence>
<accession>A0A182N828</accession>
<organism evidence="3 4">
    <name type="scientific">Anopheles dirus</name>
    <dbReference type="NCBI Taxonomy" id="7168"/>
    <lineage>
        <taxon>Eukaryota</taxon>
        <taxon>Metazoa</taxon>
        <taxon>Ecdysozoa</taxon>
        <taxon>Arthropoda</taxon>
        <taxon>Hexapoda</taxon>
        <taxon>Insecta</taxon>
        <taxon>Pterygota</taxon>
        <taxon>Neoptera</taxon>
        <taxon>Endopterygota</taxon>
        <taxon>Diptera</taxon>
        <taxon>Nematocera</taxon>
        <taxon>Culicoidea</taxon>
        <taxon>Culicidae</taxon>
        <taxon>Anophelinae</taxon>
        <taxon>Anopheles</taxon>
    </lineage>
</organism>
<dbReference type="AlphaFoldDB" id="A0A182N828"/>
<protein>
    <submittedName>
        <fullName evidence="3">DUF667 domain-containing protein</fullName>
    </submittedName>
</protein>
<dbReference type="Pfam" id="PF05018">
    <property type="entry name" value="CFA20_dom"/>
    <property type="match status" value="1"/>
</dbReference>
<dbReference type="InterPro" id="IPR007714">
    <property type="entry name" value="CFA20_dom"/>
</dbReference>
<feature type="domain" description="CFA20" evidence="2">
    <location>
        <begin position="1"/>
        <end position="184"/>
    </location>
</feature>